<keyword evidence="2" id="KW-0732">Signal</keyword>
<feature type="binding site" evidence="6">
    <location>
        <position position="284"/>
    </location>
    <ligand>
        <name>Ca(2+)</name>
        <dbReference type="ChEBI" id="CHEBI:29108"/>
    </ligand>
</feature>
<comment type="caution">
    <text evidence="7">The sequence shown here is derived from an EMBL/GenBank/DDBJ whole genome shotgun (WGS) entry which is preliminary data.</text>
</comment>
<dbReference type="Proteomes" id="UP000729701">
    <property type="component" value="Unassembled WGS sequence"/>
</dbReference>
<proteinExistence type="inferred from homology"/>
<organism evidence="7 8">
    <name type="scientific">Cyanomargarita calcarea GSE-NOS-MK-12-04C</name>
    <dbReference type="NCBI Taxonomy" id="2839659"/>
    <lineage>
        <taxon>Bacteria</taxon>
        <taxon>Bacillati</taxon>
        <taxon>Cyanobacteriota</taxon>
        <taxon>Cyanophyceae</taxon>
        <taxon>Nostocales</taxon>
        <taxon>Cyanomargaritaceae</taxon>
        <taxon>Cyanomargarita</taxon>
    </lineage>
</organism>
<accession>A0A951QKD7</accession>
<sequence>MFITRVHLIFPRYIPRCCNWQHIFGVLRRNPNRILTFTVALLFALVMGCQSFGSPPKGTEILWDTYGVPHIYGKDTRSALYAFGWAQMQSHGNLILRLYGQARGRAAEYWGEKYTESDRWVLTMGVPERARSWYEAQNPSFRSYLDAFAEGINTYVKENKNAIDDSVEVVLPVKGEDVLAHLQRVLNFTFIVSPEQVAGVSKQESIAGSNGWAIAPKRSASGNAMLLANPHLPWSDLYLWYEAQITAPGIDAYGTSLVGIPVLTIAFNNNLGWTHTVNTHDGWDAYQLELAGDGYRFDGKVSPFETKTLSLKVKQNDGTLREQPLVVKSSVHGPVVSEKEGKATALRVVGLDQPGVLEQWWDMARSQNMAQFEKALQRLQLPMFTVMYADREGHIMHLFNGQVPVREQGDFKYWQGIIPGNTSKTLWTKIHPYKDLPRVIDPPSGWLQNTNDPPWTTTFPVAIKADKYPPYMAPRFMDFRAQSSARMLDEDEKITLDEMIKYKHSTRMEFAERILDDLIPAARKYGKELGKQAATTLEKWDRQANADSKGAVLFAAWVQELDFDKAFNKSWSENSPRTTPDGLANPQDAVKLLETAAAKVEKAYRNLDVAWGEVFRLKYGNVDLPGNGGDGDLGIFRVVDFAPSENGRFQAVAGDSYVAAIEFSKPVKAMALMSYGNSSQPGSRHVGEQLQMFAEKKLRPVWRKREEITPHLKERKVF</sequence>
<dbReference type="GO" id="GO:0046872">
    <property type="term" value="F:metal ion binding"/>
    <property type="evidence" value="ECO:0007669"/>
    <property type="project" value="UniProtKB-KW"/>
</dbReference>
<evidence type="ECO:0000256" key="3">
    <source>
        <dbReference type="ARBA" id="ARBA00022801"/>
    </source>
</evidence>
<evidence type="ECO:0000256" key="4">
    <source>
        <dbReference type="ARBA" id="ARBA00023145"/>
    </source>
</evidence>
<keyword evidence="4" id="KW-0865">Zymogen</keyword>
<dbReference type="Gene3D" id="1.10.1400.10">
    <property type="match status" value="1"/>
</dbReference>
<dbReference type="Gene3D" id="3.60.20.10">
    <property type="entry name" value="Glutamine Phosphoribosylpyrophosphate, subunit 1, domain 1"/>
    <property type="match status" value="1"/>
</dbReference>
<dbReference type="GO" id="GO:0016811">
    <property type="term" value="F:hydrolase activity, acting on carbon-nitrogen (but not peptide) bonds, in linear amides"/>
    <property type="evidence" value="ECO:0007669"/>
    <property type="project" value="InterPro"/>
</dbReference>
<comment type="similarity">
    <text evidence="1">Belongs to the peptidase S45 family.</text>
</comment>
<evidence type="ECO:0000256" key="6">
    <source>
        <dbReference type="PIRSR" id="PIRSR001227-2"/>
    </source>
</evidence>
<feature type="binding site" evidence="6">
    <location>
        <position position="281"/>
    </location>
    <ligand>
        <name>Ca(2+)</name>
        <dbReference type="ChEBI" id="CHEBI:29108"/>
    </ligand>
</feature>
<dbReference type="CDD" id="cd01936">
    <property type="entry name" value="Ntn_CA"/>
    <property type="match status" value="1"/>
</dbReference>
<keyword evidence="3" id="KW-0378">Hydrolase</keyword>
<dbReference type="Gene3D" id="2.30.120.10">
    <property type="match status" value="1"/>
</dbReference>
<keyword evidence="6" id="KW-0479">Metal-binding</keyword>
<evidence type="ECO:0000256" key="5">
    <source>
        <dbReference type="PIRSR" id="PIRSR001227-1"/>
    </source>
</evidence>
<dbReference type="InterPro" id="IPR043146">
    <property type="entry name" value="Penicillin_amidase_N_B-knob"/>
</dbReference>
<evidence type="ECO:0000256" key="1">
    <source>
        <dbReference type="ARBA" id="ARBA00006586"/>
    </source>
</evidence>
<reference evidence="7" key="1">
    <citation type="submission" date="2021-05" db="EMBL/GenBank/DDBJ databases">
        <authorList>
            <person name="Pietrasiak N."/>
            <person name="Ward R."/>
            <person name="Stajich J.E."/>
            <person name="Kurbessoian T."/>
        </authorList>
    </citation>
    <scope>NUCLEOTIDE SEQUENCE</scope>
    <source>
        <strain evidence="7">GSE-NOS-MK-12-04C</strain>
    </source>
</reference>
<dbReference type="PIRSF" id="PIRSF001227">
    <property type="entry name" value="Pen_acylase"/>
    <property type="match status" value="1"/>
</dbReference>
<dbReference type="EMBL" id="JAHHGZ010000003">
    <property type="protein sequence ID" value="MBW4666592.1"/>
    <property type="molecule type" value="Genomic_DNA"/>
</dbReference>
<dbReference type="InterPro" id="IPR014395">
    <property type="entry name" value="Pen/GL7ACA/AHL_acylase"/>
</dbReference>
<dbReference type="SUPFAM" id="SSF56235">
    <property type="entry name" value="N-terminal nucleophile aminohydrolases (Ntn hydrolases)"/>
    <property type="match status" value="1"/>
</dbReference>
<evidence type="ECO:0000313" key="8">
    <source>
        <dbReference type="Proteomes" id="UP000729701"/>
    </source>
</evidence>
<dbReference type="PANTHER" id="PTHR34218:SF3">
    <property type="entry name" value="ACYL-HOMOSERINE LACTONE ACYLASE PVDQ"/>
    <property type="match status" value="1"/>
</dbReference>
<evidence type="ECO:0000256" key="2">
    <source>
        <dbReference type="ARBA" id="ARBA00022729"/>
    </source>
</evidence>
<gene>
    <name evidence="7" type="ORF">KME60_03905</name>
</gene>
<dbReference type="GO" id="GO:0017000">
    <property type="term" value="P:antibiotic biosynthetic process"/>
    <property type="evidence" value="ECO:0007669"/>
    <property type="project" value="InterPro"/>
</dbReference>
<dbReference type="Pfam" id="PF01804">
    <property type="entry name" value="Penicil_amidase"/>
    <property type="match status" value="1"/>
</dbReference>
<name>A0A951QKD7_9CYAN</name>
<dbReference type="InterPro" id="IPR023343">
    <property type="entry name" value="Penicillin_amidase_dom1"/>
</dbReference>
<dbReference type="PANTHER" id="PTHR34218">
    <property type="entry name" value="PEPTIDASE S45 PENICILLIN AMIDASE"/>
    <property type="match status" value="1"/>
</dbReference>
<evidence type="ECO:0000313" key="7">
    <source>
        <dbReference type="EMBL" id="MBW4666592.1"/>
    </source>
</evidence>
<reference evidence="7" key="2">
    <citation type="journal article" date="2022" name="Microbiol. Resour. Announc.">
        <title>Metagenome Sequencing to Explore Phylogenomics of Terrestrial Cyanobacteria.</title>
        <authorList>
            <person name="Ward R.D."/>
            <person name="Stajich J.E."/>
            <person name="Johansen J.R."/>
            <person name="Huntemann M."/>
            <person name="Clum A."/>
            <person name="Foster B."/>
            <person name="Foster B."/>
            <person name="Roux S."/>
            <person name="Palaniappan K."/>
            <person name="Varghese N."/>
            <person name="Mukherjee S."/>
            <person name="Reddy T.B.K."/>
            <person name="Daum C."/>
            <person name="Copeland A."/>
            <person name="Chen I.A."/>
            <person name="Ivanova N.N."/>
            <person name="Kyrpides N.C."/>
            <person name="Shapiro N."/>
            <person name="Eloe-Fadrosh E.A."/>
            <person name="Pietrasiak N."/>
        </authorList>
    </citation>
    <scope>NUCLEOTIDE SEQUENCE</scope>
    <source>
        <strain evidence="7">GSE-NOS-MK-12-04C</strain>
    </source>
</reference>
<protein>
    <submittedName>
        <fullName evidence="7">Acylase</fullName>
    </submittedName>
</protein>
<dbReference type="InterPro" id="IPR029055">
    <property type="entry name" value="Ntn_hydrolases_N"/>
</dbReference>
<feature type="active site" description="Nucleophile" evidence="5">
    <location>
        <position position="209"/>
    </location>
</feature>
<comment type="cofactor">
    <cofactor evidence="6">
        <name>Ca(2+)</name>
        <dbReference type="ChEBI" id="CHEBI:29108"/>
    </cofactor>
    <text evidence="6">Binds 1 Ca(2+) ion per dimer.</text>
</comment>
<keyword evidence="6" id="KW-0106">Calcium</keyword>
<dbReference type="AlphaFoldDB" id="A0A951QKD7"/>
<dbReference type="InterPro" id="IPR043147">
    <property type="entry name" value="Penicillin_amidase_A-knob"/>
</dbReference>
<dbReference type="Gene3D" id="1.10.439.10">
    <property type="entry name" value="Penicillin Amidohydrolase, domain 1"/>
    <property type="match status" value="1"/>
</dbReference>
<dbReference type="InterPro" id="IPR002692">
    <property type="entry name" value="S45"/>
</dbReference>